<keyword evidence="1" id="KW-0378">Hydrolase</keyword>
<proteinExistence type="predicted"/>
<sequence>MAARKSGPMLGVEHLIRIGGISKAALLEELERSGISINPLAHTLFADDRFEIEKEVEDIRCVALSVAELGLAQGGTWPLIVQHATALGLSLCPMETGPHLRLRWREQAEGAIGQSATRGKAPFGSLTVASAALCDDPSVPKGFYLRRIEGVLWLRGYQSDDEHVWSADACLLFQTAAQLAGLGGECFAAEHAKGV</sequence>
<keyword evidence="1" id="KW-0347">Helicase</keyword>
<keyword evidence="1" id="KW-0067">ATP-binding</keyword>
<protein>
    <submittedName>
        <fullName evidence="1">Helicase</fullName>
    </submittedName>
</protein>
<comment type="caution">
    <text evidence="1">The sequence shown here is derived from an EMBL/GenBank/DDBJ whole genome shotgun (WGS) entry which is preliminary data.</text>
</comment>
<evidence type="ECO:0000313" key="1">
    <source>
        <dbReference type="EMBL" id="POZ61260.1"/>
    </source>
</evidence>
<dbReference type="GO" id="GO:0004386">
    <property type="term" value="F:helicase activity"/>
    <property type="evidence" value="ECO:0007669"/>
    <property type="project" value="UniProtKB-KW"/>
</dbReference>
<dbReference type="Proteomes" id="UP000237082">
    <property type="component" value="Unassembled WGS sequence"/>
</dbReference>
<dbReference type="EMBL" id="PQWB01000063">
    <property type="protein sequence ID" value="POZ61260.1"/>
    <property type="molecule type" value="Genomic_DNA"/>
</dbReference>
<gene>
    <name evidence="1" type="ORF">C2I19_14370</name>
</gene>
<evidence type="ECO:0000313" key="2">
    <source>
        <dbReference type="Proteomes" id="UP000237082"/>
    </source>
</evidence>
<accession>A0A2S5DDS2</accession>
<name>A0A2S5DDS2_9NEIS</name>
<keyword evidence="2" id="KW-1185">Reference proteome</keyword>
<dbReference type="AlphaFoldDB" id="A0A2S5DDS2"/>
<keyword evidence="1" id="KW-0547">Nucleotide-binding</keyword>
<reference evidence="2" key="1">
    <citation type="submission" date="2018-02" db="EMBL/GenBank/DDBJ databases">
        <authorList>
            <person name="O'Hara-Hanley K."/>
            <person name="Soby S."/>
        </authorList>
    </citation>
    <scope>NUCLEOTIDE SEQUENCE [LARGE SCALE GENOMIC DNA]</scope>
    <source>
        <strain evidence="2">MWU14-2602</strain>
    </source>
</reference>
<organism evidence="1 2">
    <name type="scientific">Chromobacterium alticapitis</name>
    <dbReference type="NCBI Taxonomy" id="2073169"/>
    <lineage>
        <taxon>Bacteria</taxon>
        <taxon>Pseudomonadati</taxon>
        <taxon>Pseudomonadota</taxon>
        <taxon>Betaproteobacteria</taxon>
        <taxon>Neisseriales</taxon>
        <taxon>Chromobacteriaceae</taxon>
        <taxon>Chromobacterium</taxon>
    </lineage>
</organism>